<dbReference type="HOGENOM" id="CLU_2498673_0_0_1"/>
<evidence type="ECO:0000313" key="2">
    <source>
        <dbReference type="Proteomes" id="UP000054166"/>
    </source>
</evidence>
<proteinExistence type="predicted"/>
<protein>
    <submittedName>
        <fullName evidence="1">Uncharacterized protein</fullName>
    </submittedName>
</protein>
<organism evidence="1 2">
    <name type="scientific">Piloderma croceum (strain F 1598)</name>
    <dbReference type="NCBI Taxonomy" id="765440"/>
    <lineage>
        <taxon>Eukaryota</taxon>
        <taxon>Fungi</taxon>
        <taxon>Dikarya</taxon>
        <taxon>Basidiomycota</taxon>
        <taxon>Agaricomycotina</taxon>
        <taxon>Agaricomycetes</taxon>
        <taxon>Agaricomycetidae</taxon>
        <taxon>Atheliales</taxon>
        <taxon>Atheliaceae</taxon>
        <taxon>Piloderma</taxon>
    </lineage>
</organism>
<name>A0A0C3F558_PILCF</name>
<dbReference type="AlphaFoldDB" id="A0A0C3F558"/>
<evidence type="ECO:0000313" key="1">
    <source>
        <dbReference type="EMBL" id="KIM75124.1"/>
    </source>
</evidence>
<dbReference type="EMBL" id="KN833050">
    <property type="protein sequence ID" value="KIM75124.1"/>
    <property type="molecule type" value="Genomic_DNA"/>
</dbReference>
<reference evidence="2" key="2">
    <citation type="submission" date="2015-01" db="EMBL/GenBank/DDBJ databases">
        <title>Evolutionary Origins and Diversification of the Mycorrhizal Mutualists.</title>
        <authorList>
            <consortium name="DOE Joint Genome Institute"/>
            <consortium name="Mycorrhizal Genomics Consortium"/>
            <person name="Kohler A."/>
            <person name="Kuo A."/>
            <person name="Nagy L.G."/>
            <person name="Floudas D."/>
            <person name="Copeland A."/>
            <person name="Barry K.W."/>
            <person name="Cichocki N."/>
            <person name="Veneault-Fourrey C."/>
            <person name="LaButti K."/>
            <person name="Lindquist E.A."/>
            <person name="Lipzen A."/>
            <person name="Lundell T."/>
            <person name="Morin E."/>
            <person name="Murat C."/>
            <person name="Riley R."/>
            <person name="Ohm R."/>
            <person name="Sun H."/>
            <person name="Tunlid A."/>
            <person name="Henrissat B."/>
            <person name="Grigoriev I.V."/>
            <person name="Hibbett D.S."/>
            <person name="Martin F."/>
        </authorList>
    </citation>
    <scope>NUCLEOTIDE SEQUENCE [LARGE SCALE GENOMIC DNA]</scope>
    <source>
        <strain evidence="2">F 1598</strain>
    </source>
</reference>
<keyword evidence="2" id="KW-1185">Reference proteome</keyword>
<accession>A0A0C3F558</accession>
<dbReference type="InParanoid" id="A0A0C3F558"/>
<dbReference type="Proteomes" id="UP000054166">
    <property type="component" value="Unassembled WGS sequence"/>
</dbReference>
<gene>
    <name evidence="1" type="ORF">PILCRDRAFT_684899</name>
</gene>
<reference evidence="1 2" key="1">
    <citation type="submission" date="2014-04" db="EMBL/GenBank/DDBJ databases">
        <authorList>
            <consortium name="DOE Joint Genome Institute"/>
            <person name="Kuo A."/>
            <person name="Tarkka M."/>
            <person name="Buscot F."/>
            <person name="Kohler A."/>
            <person name="Nagy L.G."/>
            <person name="Floudas D."/>
            <person name="Copeland A."/>
            <person name="Barry K.W."/>
            <person name="Cichocki N."/>
            <person name="Veneault-Fourrey C."/>
            <person name="LaButti K."/>
            <person name="Lindquist E.A."/>
            <person name="Lipzen A."/>
            <person name="Lundell T."/>
            <person name="Morin E."/>
            <person name="Murat C."/>
            <person name="Sun H."/>
            <person name="Tunlid A."/>
            <person name="Henrissat B."/>
            <person name="Grigoriev I.V."/>
            <person name="Hibbett D.S."/>
            <person name="Martin F."/>
            <person name="Nordberg H.P."/>
            <person name="Cantor M.N."/>
            <person name="Hua S.X."/>
        </authorList>
    </citation>
    <scope>NUCLEOTIDE SEQUENCE [LARGE SCALE GENOMIC DNA]</scope>
    <source>
        <strain evidence="1 2">F 1598</strain>
    </source>
</reference>
<sequence>MFVMLFRRHRRIVFFGTESSYHALTDFSLYTQCISILAPKLASGTCVQRDGPIHQPRSIHFSAKVALKSAHSSSTITGPLRRHILL</sequence>